<dbReference type="SMART" id="SM00717">
    <property type="entry name" value="SANT"/>
    <property type="match status" value="2"/>
</dbReference>
<evidence type="ECO:0000256" key="3">
    <source>
        <dbReference type="ARBA" id="ARBA00023015"/>
    </source>
</evidence>
<feature type="domain" description="Myb-like" evidence="8">
    <location>
        <begin position="9"/>
        <end position="61"/>
    </location>
</feature>
<dbReference type="InterPro" id="IPR001005">
    <property type="entry name" value="SANT/Myb"/>
</dbReference>
<organism evidence="10 11">
    <name type="scientific">Zingiber officinale</name>
    <name type="common">Ginger</name>
    <name type="synonym">Amomum zingiber</name>
    <dbReference type="NCBI Taxonomy" id="94328"/>
    <lineage>
        <taxon>Eukaryota</taxon>
        <taxon>Viridiplantae</taxon>
        <taxon>Streptophyta</taxon>
        <taxon>Embryophyta</taxon>
        <taxon>Tracheophyta</taxon>
        <taxon>Spermatophyta</taxon>
        <taxon>Magnoliopsida</taxon>
        <taxon>Liliopsida</taxon>
        <taxon>Zingiberales</taxon>
        <taxon>Zingiberaceae</taxon>
        <taxon>Zingiber</taxon>
    </lineage>
</organism>
<dbReference type="GO" id="GO:0003677">
    <property type="term" value="F:DNA binding"/>
    <property type="evidence" value="ECO:0007669"/>
    <property type="project" value="UniProtKB-KW"/>
</dbReference>
<feature type="region of interest" description="Disordered" evidence="7">
    <location>
        <begin position="219"/>
        <end position="243"/>
    </location>
</feature>
<dbReference type="PROSITE" id="PS50090">
    <property type="entry name" value="MYB_LIKE"/>
    <property type="match status" value="2"/>
</dbReference>
<keyword evidence="3" id="KW-0805">Transcription regulation</keyword>
<evidence type="ECO:0000256" key="1">
    <source>
        <dbReference type="ARBA" id="ARBA00004123"/>
    </source>
</evidence>
<keyword evidence="2" id="KW-0677">Repeat</keyword>
<evidence type="ECO:0000313" key="11">
    <source>
        <dbReference type="Proteomes" id="UP000734854"/>
    </source>
</evidence>
<keyword evidence="5" id="KW-0804">Transcription</keyword>
<protein>
    <submittedName>
        <fullName evidence="10">Uncharacterized protein</fullName>
    </submittedName>
</protein>
<sequence length="301" mass="33791">MGRPPCCDKDSVKKGPWTPEEDILLVSYIQQHGASNWRAVPAKTGLLRCSKSCRLRWTNYLRPGIKRGNFTEQEEKLIIHLQALLGNRWAAIASYLPERTDNDIKNYWNTHLKKKLQYKLNDTSSEHCVNVGFGLPAVHRSMPKSKGQWERCLQTNVEMAKRALSKALSMEDPMGSSVMKSMKYEDSHLPSITYAANAENISRLLEGWMIKKKKVTSASTTISPKSSDNSSTSSQMSMSASNCIVSPPTLLGLEDYESAPEESPEATAQGPFQMLESWLFDESADGEEQQESFLSMVMDEL</sequence>
<name>A0A8J5GBE1_ZINOF</name>
<evidence type="ECO:0000256" key="4">
    <source>
        <dbReference type="ARBA" id="ARBA00023125"/>
    </source>
</evidence>
<keyword evidence="4" id="KW-0238">DNA-binding</keyword>
<feature type="compositionally biased region" description="Low complexity" evidence="7">
    <location>
        <begin position="219"/>
        <end position="241"/>
    </location>
</feature>
<evidence type="ECO:0000256" key="7">
    <source>
        <dbReference type="SAM" id="MobiDB-lite"/>
    </source>
</evidence>
<keyword evidence="11" id="KW-1185">Reference proteome</keyword>
<evidence type="ECO:0000256" key="2">
    <source>
        <dbReference type="ARBA" id="ARBA00022737"/>
    </source>
</evidence>
<evidence type="ECO:0000256" key="6">
    <source>
        <dbReference type="ARBA" id="ARBA00023242"/>
    </source>
</evidence>
<comment type="caution">
    <text evidence="10">The sequence shown here is derived from an EMBL/GenBank/DDBJ whole genome shotgun (WGS) entry which is preliminary data.</text>
</comment>
<dbReference type="PANTHER" id="PTHR10641">
    <property type="entry name" value="MYB FAMILY TRANSCRIPTION FACTOR"/>
    <property type="match status" value="1"/>
</dbReference>
<dbReference type="OrthoDB" id="2143914at2759"/>
<evidence type="ECO:0000313" key="10">
    <source>
        <dbReference type="EMBL" id="KAG6499573.1"/>
    </source>
</evidence>
<gene>
    <name evidence="10" type="ORF">ZIOFF_039363</name>
</gene>
<proteinExistence type="predicted"/>
<dbReference type="PROSITE" id="PS51294">
    <property type="entry name" value="HTH_MYB"/>
    <property type="match status" value="2"/>
</dbReference>
<dbReference type="GO" id="GO:0005634">
    <property type="term" value="C:nucleus"/>
    <property type="evidence" value="ECO:0007669"/>
    <property type="project" value="UniProtKB-SubCell"/>
</dbReference>
<evidence type="ECO:0000259" key="8">
    <source>
        <dbReference type="PROSITE" id="PS50090"/>
    </source>
</evidence>
<evidence type="ECO:0000256" key="5">
    <source>
        <dbReference type="ARBA" id="ARBA00023163"/>
    </source>
</evidence>
<feature type="domain" description="Myb-like" evidence="8">
    <location>
        <begin position="62"/>
        <end position="112"/>
    </location>
</feature>
<dbReference type="FunFam" id="1.10.10.60:FF:000001">
    <property type="entry name" value="MYB-related transcription factor"/>
    <property type="match status" value="1"/>
</dbReference>
<dbReference type="AlphaFoldDB" id="A0A8J5GBE1"/>
<feature type="region of interest" description="Disordered" evidence="7">
    <location>
        <begin position="257"/>
        <end position="301"/>
    </location>
</feature>
<feature type="domain" description="HTH myb-type" evidence="9">
    <location>
        <begin position="62"/>
        <end position="116"/>
    </location>
</feature>
<accession>A0A8J5GBE1</accession>
<dbReference type="Pfam" id="PF00249">
    <property type="entry name" value="Myb_DNA-binding"/>
    <property type="match status" value="2"/>
</dbReference>
<dbReference type="InterPro" id="IPR015495">
    <property type="entry name" value="Myb_TF_plants"/>
</dbReference>
<feature type="domain" description="HTH myb-type" evidence="9">
    <location>
        <begin position="9"/>
        <end position="61"/>
    </location>
</feature>
<dbReference type="PANTHER" id="PTHR10641:SF1356">
    <property type="entry name" value="OS07G0484700 PROTEIN"/>
    <property type="match status" value="1"/>
</dbReference>
<comment type="subcellular location">
    <subcellularLocation>
        <location evidence="1">Nucleus</location>
    </subcellularLocation>
</comment>
<reference evidence="10 11" key="1">
    <citation type="submission" date="2020-08" db="EMBL/GenBank/DDBJ databases">
        <title>Plant Genome Project.</title>
        <authorList>
            <person name="Zhang R.-G."/>
        </authorList>
    </citation>
    <scope>NUCLEOTIDE SEQUENCE [LARGE SCALE GENOMIC DNA]</scope>
    <source>
        <tissue evidence="10">Rhizome</tissue>
    </source>
</reference>
<dbReference type="InterPro" id="IPR017930">
    <property type="entry name" value="Myb_dom"/>
</dbReference>
<dbReference type="EMBL" id="JACMSC010000011">
    <property type="protein sequence ID" value="KAG6499573.1"/>
    <property type="molecule type" value="Genomic_DNA"/>
</dbReference>
<evidence type="ECO:0000259" key="9">
    <source>
        <dbReference type="PROSITE" id="PS51294"/>
    </source>
</evidence>
<dbReference type="CDD" id="cd00167">
    <property type="entry name" value="SANT"/>
    <property type="match status" value="2"/>
</dbReference>
<keyword evidence="6" id="KW-0539">Nucleus</keyword>
<dbReference type="GO" id="GO:0009733">
    <property type="term" value="P:response to auxin"/>
    <property type="evidence" value="ECO:0007669"/>
    <property type="project" value="TreeGrafter"/>
</dbReference>
<dbReference type="Proteomes" id="UP000734854">
    <property type="component" value="Unassembled WGS sequence"/>
</dbReference>